<organism evidence="9 10">
    <name type="scientific">Thermincola ferriacetica</name>
    <dbReference type="NCBI Taxonomy" id="281456"/>
    <lineage>
        <taxon>Bacteria</taxon>
        <taxon>Bacillati</taxon>
        <taxon>Bacillota</taxon>
        <taxon>Clostridia</taxon>
        <taxon>Eubacteriales</taxon>
        <taxon>Thermincolaceae</taxon>
        <taxon>Thermincola</taxon>
    </lineage>
</organism>
<feature type="domain" description="VTT" evidence="8">
    <location>
        <begin position="37"/>
        <end position="163"/>
    </location>
</feature>
<reference evidence="10" key="1">
    <citation type="submission" date="2015-07" db="EMBL/GenBank/DDBJ databases">
        <title>Complete Genome of Thermincola ferriacetica strain Z-0001T.</title>
        <authorList>
            <person name="Lusk B."/>
            <person name="Badalamenti J.P."/>
            <person name="Parameswaran P."/>
            <person name="Bond D.R."/>
            <person name="Torres C.I."/>
        </authorList>
    </citation>
    <scope>NUCLEOTIDE SEQUENCE [LARGE SCALE GENOMIC DNA]</scope>
    <source>
        <strain evidence="10">Z-0001</strain>
    </source>
</reference>
<feature type="transmembrane region" description="Helical" evidence="7">
    <location>
        <begin position="175"/>
        <end position="196"/>
    </location>
</feature>
<evidence type="ECO:0000256" key="4">
    <source>
        <dbReference type="ARBA" id="ARBA00022692"/>
    </source>
</evidence>
<dbReference type="PANTHER" id="PTHR42709">
    <property type="entry name" value="ALKALINE PHOSPHATASE LIKE PROTEIN"/>
    <property type="match status" value="1"/>
</dbReference>
<feature type="transmembrane region" description="Helical" evidence="7">
    <location>
        <begin position="143"/>
        <end position="163"/>
    </location>
</feature>
<dbReference type="GO" id="GO:0005886">
    <property type="term" value="C:plasma membrane"/>
    <property type="evidence" value="ECO:0007669"/>
    <property type="project" value="UniProtKB-SubCell"/>
</dbReference>
<gene>
    <name evidence="9" type="ORF">Tfer_0127</name>
</gene>
<evidence type="ECO:0000256" key="6">
    <source>
        <dbReference type="ARBA" id="ARBA00023136"/>
    </source>
</evidence>
<keyword evidence="10" id="KW-1185">Reference proteome</keyword>
<dbReference type="AlphaFoldDB" id="A0A0L6W6Q2"/>
<evidence type="ECO:0000256" key="1">
    <source>
        <dbReference type="ARBA" id="ARBA00004651"/>
    </source>
</evidence>
<name>A0A0L6W6Q2_9FIRM</name>
<comment type="subcellular location">
    <subcellularLocation>
        <location evidence="1">Cell membrane</location>
        <topology evidence="1">Multi-pass membrane protein</topology>
    </subcellularLocation>
</comment>
<evidence type="ECO:0000313" key="10">
    <source>
        <dbReference type="Proteomes" id="UP000037175"/>
    </source>
</evidence>
<evidence type="ECO:0000259" key="8">
    <source>
        <dbReference type="Pfam" id="PF09335"/>
    </source>
</evidence>
<keyword evidence="4 7" id="KW-0812">Transmembrane</keyword>
<feature type="transmembrane region" description="Helical" evidence="7">
    <location>
        <begin position="21"/>
        <end position="43"/>
    </location>
</feature>
<dbReference type="PANTHER" id="PTHR42709:SF6">
    <property type="entry name" value="UNDECAPRENYL PHOSPHATE TRANSPORTER A"/>
    <property type="match status" value="1"/>
</dbReference>
<evidence type="ECO:0000256" key="7">
    <source>
        <dbReference type="SAM" id="Phobius"/>
    </source>
</evidence>
<keyword evidence="3" id="KW-1003">Cell membrane</keyword>
<dbReference type="EMBL" id="LGTE01000001">
    <property type="protein sequence ID" value="KNZ71053.1"/>
    <property type="molecule type" value="Genomic_DNA"/>
</dbReference>
<accession>A0A0L6W6Q2</accession>
<proteinExistence type="inferred from homology"/>
<evidence type="ECO:0000256" key="2">
    <source>
        <dbReference type="ARBA" id="ARBA00010792"/>
    </source>
</evidence>
<feature type="transmembrane region" description="Helical" evidence="7">
    <location>
        <begin position="55"/>
        <end position="79"/>
    </location>
</feature>
<protein>
    <recommendedName>
        <fullName evidence="8">VTT domain-containing protein</fullName>
    </recommendedName>
</protein>
<keyword evidence="6 7" id="KW-0472">Membrane</keyword>
<sequence>MTEILSDFFKLVILAIVKMHYWGIGIGMALESACIPIPSEIILPFGGYLVSTGKLSFWGTVLAGTMGGTAGSALAYLVGRVGGRPFITRFGKYFFISPQDLKKAETWFAKYGEATAFFTRLLPIIRTFISLPCGIGKMNFTKFLLYTFLGSLPWSVALVYAGYKMGEHWERIRLWFHEADIFIIIAIAITLIGYYLKKKRCWR</sequence>
<evidence type="ECO:0000256" key="5">
    <source>
        <dbReference type="ARBA" id="ARBA00022989"/>
    </source>
</evidence>
<keyword evidence="5 7" id="KW-1133">Transmembrane helix</keyword>
<dbReference type="RefSeq" id="WP_052216430.1">
    <property type="nucleotide sequence ID" value="NZ_LGTE01000001.1"/>
</dbReference>
<dbReference type="Proteomes" id="UP000037175">
    <property type="component" value="Unassembled WGS sequence"/>
</dbReference>
<comment type="caution">
    <text evidence="9">The sequence shown here is derived from an EMBL/GenBank/DDBJ whole genome shotgun (WGS) entry which is preliminary data.</text>
</comment>
<evidence type="ECO:0000256" key="3">
    <source>
        <dbReference type="ARBA" id="ARBA00022475"/>
    </source>
</evidence>
<evidence type="ECO:0000313" key="9">
    <source>
        <dbReference type="EMBL" id="KNZ71053.1"/>
    </source>
</evidence>
<dbReference type="InterPro" id="IPR032816">
    <property type="entry name" value="VTT_dom"/>
</dbReference>
<dbReference type="Pfam" id="PF09335">
    <property type="entry name" value="VTT_dom"/>
    <property type="match status" value="1"/>
</dbReference>
<comment type="similarity">
    <text evidence="2">Belongs to the DedA family.</text>
</comment>
<dbReference type="InterPro" id="IPR051311">
    <property type="entry name" value="DedA_domain"/>
</dbReference>